<dbReference type="AlphaFoldDB" id="A0A844FU42"/>
<organism evidence="1 2">
    <name type="scientific">Sharpea porci</name>
    <dbReference type="NCBI Taxonomy" id="2652286"/>
    <lineage>
        <taxon>Bacteria</taxon>
        <taxon>Bacillati</taxon>
        <taxon>Bacillota</taxon>
        <taxon>Erysipelotrichia</taxon>
        <taxon>Erysipelotrichales</taxon>
        <taxon>Coprobacillaceae</taxon>
        <taxon>Sharpea</taxon>
    </lineage>
</organism>
<sequence>MMPPDIHESTREEREAYIVKTFPCISDCDNCGICAIYRGKDIMDVFHDYIEGTTTFLEIQQKYR</sequence>
<accession>A0A844FU42</accession>
<dbReference type="RefSeq" id="WP_154515354.1">
    <property type="nucleotide sequence ID" value="NZ_VUNM01000009.1"/>
</dbReference>
<evidence type="ECO:0000313" key="2">
    <source>
        <dbReference type="Proteomes" id="UP000442619"/>
    </source>
</evidence>
<name>A0A844FU42_9FIRM</name>
<dbReference type="EMBL" id="VUNM01000009">
    <property type="protein sequence ID" value="MST89096.1"/>
    <property type="molecule type" value="Genomic_DNA"/>
</dbReference>
<protein>
    <submittedName>
        <fullName evidence="1">Uncharacterized protein</fullName>
    </submittedName>
</protein>
<proteinExistence type="predicted"/>
<keyword evidence="2" id="KW-1185">Reference proteome</keyword>
<dbReference type="Proteomes" id="UP000442619">
    <property type="component" value="Unassembled WGS sequence"/>
</dbReference>
<evidence type="ECO:0000313" key="1">
    <source>
        <dbReference type="EMBL" id="MST89096.1"/>
    </source>
</evidence>
<gene>
    <name evidence="1" type="ORF">FYJ79_05835</name>
</gene>
<comment type="caution">
    <text evidence="1">The sequence shown here is derived from an EMBL/GenBank/DDBJ whole genome shotgun (WGS) entry which is preliminary data.</text>
</comment>
<reference evidence="1 2" key="1">
    <citation type="submission" date="2019-08" db="EMBL/GenBank/DDBJ databases">
        <title>In-depth cultivation of the pig gut microbiome towards novel bacterial diversity and tailored functional studies.</title>
        <authorList>
            <person name="Wylensek D."/>
            <person name="Hitch T.C.A."/>
            <person name="Clavel T."/>
        </authorList>
    </citation>
    <scope>NUCLEOTIDE SEQUENCE [LARGE SCALE GENOMIC DNA]</scope>
    <source>
        <strain evidence="1 2">CA-Schmier-601-WT-3</strain>
    </source>
</reference>